<protein>
    <submittedName>
        <fullName evidence="3">ABC transporter permease</fullName>
    </submittedName>
</protein>
<organism evidence="3 4">
    <name type="scientific">Eiseniibacteriota bacterium</name>
    <dbReference type="NCBI Taxonomy" id="2212470"/>
    <lineage>
        <taxon>Bacteria</taxon>
        <taxon>Candidatus Eiseniibacteriota</taxon>
    </lineage>
</organism>
<reference evidence="3 4" key="1">
    <citation type="journal article" date="2019" name="Nat. Microbiol.">
        <title>Mediterranean grassland soil C-N compound turnover is dependent on rainfall and depth, and is mediated by genomically divergent microorganisms.</title>
        <authorList>
            <person name="Diamond S."/>
            <person name="Andeer P.F."/>
            <person name="Li Z."/>
            <person name="Crits-Christoph A."/>
            <person name="Burstein D."/>
            <person name="Anantharaman K."/>
            <person name="Lane K.R."/>
            <person name="Thomas B.C."/>
            <person name="Pan C."/>
            <person name="Northen T.R."/>
            <person name="Banfield J.F."/>
        </authorList>
    </citation>
    <scope>NUCLEOTIDE SEQUENCE [LARGE SCALE GENOMIC DNA]</scope>
    <source>
        <strain evidence="3">WS_4</strain>
    </source>
</reference>
<evidence type="ECO:0000313" key="3">
    <source>
        <dbReference type="EMBL" id="TMQ55594.1"/>
    </source>
</evidence>
<feature type="region of interest" description="Disordered" evidence="1">
    <location>
        <begin position="1"/>
        <end position="25"/>
    </location>
</feature>
<gene>
    <name evidence="3" type="ORF">E6K74_02840</name>
</gene>
<feature type="transmembrane region" description="Helical" evidence="2">
    <location>
        <begin position="237"/>
        <end position="257"/>
    </location>
</feature>
<name>A0A538SWF1_UNCEI</name>
<evidence type="ECO:0000256" key="1">
    <source>
        <dbReference type="SAM" id="MobiDB-lite"/>
    </source>
</evidence>
<dbReference type="PANTHER" id="PTHR30188">
    <property type="entry name" value="ABC TRANSPORTER PERMEASE PROTEIN-RELATED"/>
    <property type="match status" value="1"/>
</dbReference>
<evidence type="ECO:0000256" key="2">
    <source>
        <dbReference type="SAM" id="Phobius"/>
    </source>
</evidence>
<dbReference type="GO" id="GO:0043190">
    <property type="term" value="C:ATP-binding cassette (ABC) transporter complex"/>
    <property type="evidence" value="ECO:0007669"/>
    <property type="project" value="InterPro"/>
</dbReference>
<dbReference type="Pfam" id="PF02405">
    <property type="entry name" value="MlaE"/>
    <property type="match status" value="1"/>
</dbReference>
<dbReference type="EMBL" id="VBOU01000019">
    <property type="protein sequence ID" value="TMQ55594.1"/>
    <property type="molecule type" value="Genomic_DNA"/>
</dbReference>
<dbReference type="Proteomes" id="UP000319829">
    <property type="component" value="Unassembled WGS sequence"/>
</dbReference>
<dbReference type="GO" id="GO:0005548">
    <property type="term" value="F:phospholipid transporter activity"/>
    <property type="evidence" value="ECO:0007669"/>
    <property type="project" value="TreeGrafter"/>
</dbReference>
<comment type="caution">
    <text evidence="3">The sequence shown here is derived from an EMBL/GenBank/DDBJ whole genome shotgun (WGS) entry which is preliminary data.</text>
</comment>
<dbReference type="AlphaFoldDB" id="A0A538SWF1"/>
<sequence length="301" mass="32247">MWFSAPSRRNPERSAEFGPSDPPDRGPVFVPADLHLSTYTVAVEALAAVGNRFRRILETVQDITLFCVSVIRSAFLPPYYKHEILEQVHFALIGSLFIVMFSALVAGQALAIQLARELAKTGAKSELGHFMVISSVRALGPVLTGMVVASRMSAGITAELGAMRSSDQIDALVAFGTDPLKRLVAPRMIALWIALPILTIVGDALSVIGGAFIGLGYHITFQSYYNGVTKYLTPSNLLVGMIKPIFFALLITTVACWKGLTSAGGAKGVGVATTESVVISSVGILVTDFICTKLIFRVLGW</sequence>
<keyword evidence="2" id="KW-0472">Membrane</keyword>
<accession>A0A538SWF1</accession>
<dbReference type="InterPro" id="IPR030802">
    <property type="entry name" value="Permease_MalE"/>
</dbReference>
<keyword evidence="2" id="KW-0812">Transmembrane</keyword>
<feature type="transmembrane region" description="Helical" evidence="2">
    <location>
        <begin position="90"/>
        <end position="115"/>
    </location>
</feature>
<dbReference type="PANTHER" id="PTHR30188:SF4">
    <property type="entry name" value="PROTEIN TRIGALACTOSYLDIACYLGLYCEROL 1, CHLOROPLASTIC"/>
    <property type="match status" value="1"/>
</dbReference>
<feature type="transmembrane region" description="Helical" evidence="2">
    <location>
        <begin position="189"/>
        <end position="217"/>
    </location>
</feature>
<evidence type="ECO:0000313" key="4">
    <source>
        <dbReference type="Proteomes" id="UP000319829"/>
    </source>
</evidence>
<feature type="transmembrane region" description="Helical" evidence="2">
    <location>
        <begin position="127"/>
        <end position="149"/>
    </location>
</feature>
<proteinExistence type="predicted"/>
<keyword evidence="2" id="KW-1133">Transmembrane helix</keyword>